<evidence type="ECO:0000313" key="2">
    <source>
        <dbReference type="EMBL" id="NEV94862.1"/>
    </source>
</evidence>
<sequence length="156" mass="18268">MKKLFLILTILEFSFIVSCEAQNNNIDSSQATINGTNVFKTPVSSLLNVFGEPVSKENFFFEMENTMGKIYYYDKLCFYVKDDKVESFVIEGGQYDFTSDDININDKIDSLENIYPKSYSNRKNYEIIIQFSDVDYFISLHYSKENVIKKIELYSY</sequence>
<evidence type="ECO:0008006" key="4">
    <source>
        <dbReference type="Google" id="ProtNLM"/>
    </source>
</evidence>
<feature type="signal peptide" evidence="1">
    <location>
        <begin position="1"/>
        <end position="21"/>
    </location>
</feature>
<gene>
    <name evidence="2" type="ORF">G3567_11980</name>
</gene>
<feature type="chain" id="PRO_5025474287" description="Lipoprotein" evidence="1">
    <location>
        <begin position="22"/>
        <end position="156"/>
    </location>
</feature>
<dbReference type="Proteomes" id="UP000478505">
    <property type="component" value="Unassembled WGS sequence"/>
</dbReference>
<evidence type="ECO:0000256" key="1">
    <source>
        <dbReference type="SAM" id="SignalP"/>
    </source>
</evidence>
<dbReference type="AlphaFoldDB" id="A0A6B3R3A5"/>
<accession>A0A6B3R3A5</accession>
<dbReference type="EMBL" id="JAAIKD010000007">
    <property type="protein sequence ID" value="NEV94862.1"/>
    <property type="molecule type" value="Genomic_DNA"/>
</dbReference>
<comment type="caution">
    <text evidence="2">The sequence shown here is derived from an EMBL/GenBank/DDBJ whole genome shotgun (WGS) entry which is preliminary data.</text>
</comment>
<protein>
    <recommendedName>
        <fullName evidence="4">Lipoprotein</fullName>
    </recommendedName>
</protein>
<reference evidence="2 3" key="1">
    <citation type="submission" date="2020-02" db="EMBL/GenBank/DDBJ databases">
        <title>Flavobacteriaceae Psychroflexus bacterium YR1-1, complete genome.</title>
        <authorList>
            <person name="Li Y."/>
            <person name="Wu S."/>
        </authorList>
    </citation>
    <scope>NUCLEOTIDE SEQUENCE [LARGE SCALE GENOMIC DNA]</scope>
    <source>
        <strain evidence="2 3">YR1-1</strain>
    </source>
</reference>
<evidence type="ECO:0000313" key="3">
    <source>
        <dbReference type="Proteomes" id="UP000478505"/>
    </source>
</evidence>
<organism evidence="2 3">
    <name type="scientific">Psychroflexus aurantiacus</name>
    <dbReference type="NCBI Taxonomy" id="2709310"/>
    <lineage>
        <taxon>Bacteria</taxon>
        <taxon>Pseudomonadati</taxon>
        <taxon>Bacteroidota</taxon>
        <taxon>Flavobacteriia</taxon>
        <taxon>Flavobacteriales</taxon>
        <taxon>Flavobacteriaceae</taxon>
        <taxon>Psychroflexus</taxon>
    </lineage>
</organism>
<keyword evidence="3" id="KW-1185">Reference proteome</keyword>
<name>A0A6B3R3A5_9FLAO</name>
<keyword evidence="1" id="KW-0732">Signal</keyword>
<proteinExistence type="predicted"/>
<dbReference type="RefSeq" id="WP_164005558.1">
    <property type="nucleotide sequence ID" value="NZ_JAAIKD010000007.1"/>
</dbReference>